<dbReference type="EMBL" id="JBEYXV010000004">
    <property type="protein sequence ID" value="MEU6820988.1"/>
    <property type="molecule type" value="Genomic_DNA"/>
</dbReference>
<comment type="caution">
    <text evidence="1">The sequence shown here is derived from an EMBL/GenBank/DDBJ whole genome shotgun (WGS) entry which is preliminary data.</text>
</comment>
<accession>A0ABV3BJ09</accession>
<reference evidence="1 2" key="1">
    <citation type="submission" date="2024-06" db="EMBL/GenBank/DDBJ databases">
        <title>The Natural Products Discovery Center: Release of the First 8490 Sequenced Strains for Exploring Actinobacteria Biosynthetic Diversity.</title>
        <authorList>
            <person name="Kalkreuter E."/>
            <person name="Kautsar S.A."/>
            <person name="Yang D."/>
            <person name="Bader C.D."/>
            <person name="Teijaro C.N."/>
            <person name="Fluegel L."/>
            <person name="Davis C.M."/>
            <person name="Simpson J.R."/>
            <person name="Lauterbach L."/>
            <person name="Steele A.D."/>
            <person name="Gui C."/>
            <person name="Meng S."/>
            <person name="Li G."/>
            <person name="Viehrig K."/>
            <person name="Ye F."/>
            <person name="Su P."/>
            <person name="Kiefer A.F."/>
            <person name="Nichols A."/>
            <person name="Cepeda A.J."/>
            <person name="Yan W."/>
            <person name="Fan B."/>
            <person name="Jiang Y."/>
            <person name="Adhikari A."/>
            <person name="Zheng C.-J."/>
            <person name="Schuster L."/>
            <person name="Cowan T.M."/>
            <person name="Smanski M.J."/>
            <person name="Chevrette M.G."/>
            <person name="De Carvalho L.P.S."/>
            <person name="Shen B."/>
        </authorList>
    </citation>
    <scope>NUCLEOTIDE SEQUENCE [LARGE SCALE GENOMIC DNA]</scope>
    <source>
        <strain evidence="1 2">NPDC046838</strain>
    </source>
</reference>
<protein>
    <submittedName>
        <fullName evidence="1">Uncharacterized protein</fullName>
    </submittedName>
</protein>
<dbReference type="Proteomes" id="UP001551176">
    <property type="component" value="Unassembled WGS sequence"/>
</dbReference>
<dbReference type="RefSeq" id="WP_359346922.1">
    <property type="nucleotide sequence ID" value="NZ_JBEYXV010000004.1"/>
</dbReference>
<name>A0ABV3BJ09_9ACTN</name>
<keyword evidence="2" id="KW-1185">Reference proteome</keyword>
<sequence>MSAALGPLELVDGRCVVGDVRRSGGSWVEFREEGLYRHVPAAAEGELIPWHRVMLGLRVIIGRGYPSRGGNYSLRGLLGGLPGFKGRGVGHLDMTLRRPYEDWSVEFGRHRRSYRFTEVLLLDELLKQTVAAGEAHRLADAVWLGAVVARLKPLTAWSNGGIRNAVAEARRAGEPTGA</sequence>
<organism evidence="1 2">
    <name type="scientific">Streptomyces atriruber</name>
    <dbReference type="NCBI Taxonomy" id="545121"/>
    <lineage>
        <taxon>Bacteria</taxon>
        <taxon>Bacillati</taxon>
        <taxon>Actinomycetota</taxon>
        <taxon>Actinomycetes</taxon>
        <taxon>Kitasatosporales</taxon>
        <taxon>Streptomycetaceae</taxon>
        <taxon>Streptomyces</taxon>
    </lineage>
</organism>
<evidence type="ECO:0000313" key="2">
    <source>
        <dbReference type="Proteomes" id="UP001551176"/>
    </source>
</evidence>
<proteinExistence type="predicted"/>
<evidence type="ECO:0000313" key="1">
    <source>
        <dbReference type="EMBL" id="MEU6820988.1"/>
    </source>
</evidence>
<gene>
    <name evidence="1" type="ORF">ABZ921_10190</name>
</gene>